<accession>A0A2C9V4X3</accession>
<gene>
    <name evidence="1" type="ORF">MANES_10G099300</name>
</gene>
<dbReference type="AlphaFoldDB" id="A0A2C9V4X3"/>
<evidence type="ECO:0000313" key="1">
    <source>
        <dbReference type="EMBL" id="OAY39499.1"/>
    </source>
</evidence>
<dbReference type="EMBL" id="CM004396">
    <property type="protein sequence ID" value="OAY39499.1"/>
    <property type="molecule type" value="Genomic_DNA"/>
</dbReference>
<proteinExistence type="predicted"/>
<reference evidence="1" key="1">
    <citation type="submission" date="2016-02" db="EMBL/GenBank/DDBJ databases">
        <title>WGS assembly of Manihot esculenta.</title>
        <authorList>
            <person name="Bredeson J.V."/>
            <person name="Prochnik S.E."/>
            <person name="Lyons J.B."/>
            <person name="Schmutz J."/>
            <person name="Grimwood J."/>
            <person name="Vrebalov J."/>
            <person name="Bart R.S."/>
            <person name="Amuge T."/>
            <person name="Ferguson M.E."/>
            <person name="Green R."/>
            <person name="Putnam N."/>
            <person name="Stites J."/>
            <person name="Rounsley S."/>
            <person name="Rokhsar D.S."/>
        </authorList>
    </citation>
    <scope>NUCLEOTIDE SEQUENCE [LARGE SCALE GENOMIC DNA]</scope>
    <source>
        <tissue evidence="1">Leaf</tissue>
    </source>
</reference>
<protein>
    <submittedName>
        <fullName evidence="1">Uncharacterized protein</fullName>
    </submittedName>
</protein>
<sequence>MQQQIWRRRRRRLQRERKISWSDCHSISSKTQKLEKKKKQSWQPKENSLLCKLYYHSKIDDQQYLRSPGP</sequence>
<organism evidence="1">
    <name type="scientific">Manihot esculenta</name>
    <name type="common">Cassava</name>
    <name type="synonym">Jatropha manihot</name>
    <dbReference type="NCBI Taxonomy" id="3983"/>
    <lineage>
        <taxon>Eukaryota</taxon>
        <taxon>Viridiplantae</taxon>
        <taxon>Streptophyta</taxon>
        <taxon>Embryophyta</taxon>
        <taxon>Tracheophyta</taxon>
        <taxon>Spermatophyta</taxon>
        <taxon>Magnoliopsida</taxon>
        <taxon>eudicotyledons</taxon>
        <taxon>Gunneridae</taxon>
        <taxon>Pentapetalae</taxon>
        <taxon>rosids</taxon>
        <taxon>fabids</taxon>
        <taxon>Malpighiales</taxon>
        <taxon>Euphorbiaceae</taxon>
        <taxon>Crotonoideae</taxon>
        <taxon>Manihoteae</taxon>
        <taxon>Manihot</taxon>
    </lineage>
</organism>
<name>A0A2C9V4X3_MANES</name>